<dbReference type="Pfam" id="PF13412">
    <property type="entry name" value="HTH_24"/>
    <property type="match status" value="1"/>
</dbReference>
<dbReference type="InterPro" id="IPR011008">
    <property type="entry name" value="Dimeric_a/b-barrel"/>
</dbReference>
<dbReference type="PATRIC" id="fig|172049.5.peg.1672"/>
<dbReference type="SMART" id="SM00344">
    <property type="entry name" value="HTH_ASNC"/>
    <property type="match status" value="1"/>
</dbReference>
<organism evidence="5 6">
    <name type="scientific">Thermococcus sibiricus</name>
    <dbReference type="NCBI Taxonomy" id="172049"/>
    <lineage>
        <taxon>Archaea</taxon>
        <taxon>Methanobacteriati</taxon>
        <taxon>Methanobacteriota</taxon>
        <taxon>Thermococci</taxon>
        <taxon>Thermococcales</taxon>
        <taxon>Thermococcaceae</taxon>
        <taxon>Thermococcus</taxon>
    </lineage>
</organism>
<dbReference type="AlphaFoldDB" id="A0A124FF50"/>
<evidence type="ECO:0000313" key="6">
    <source>
        <dbReference type="Proteomes" id="UP000053911"/>
    </source>
</evidence>
<dbReference type="PROSITE" id="PS50956">
    <property type="entry name" value="HTH_ASNC_2"/>
    <property type="match status" value="1"/>
</dbReference>
<evidence type="ECO:0000256" key="1">
    <source>
        <dbReference type="ARBA" id="ARBA00023015"/>
    </source>
</evidence>
<dbReference type="InterPro" id="IPR036388">
    <property type="entry name" value="WH-like_DNA-bd_sf"/>
</dbReference>
<dbReference type="Gene3D" id="1.10.10.10">
    <property type="entry name" value="Winged helix-like DNA-binding domain superfamily/Winged helix DNA-binding domain"/>
    <property type="match status" value="1"/>
</dbReference>
<proteinExistence type="predicted"/>
<sequence length="152" mass="17616">MTEKIDEVDLALLKLLRKNSRISLTRIAKELGITVPAVKYRIQKLEQNGIIQKYSITINYEKLGYGIIAFVGINIDPTKRHQIMKKILELDEIIELFEVTGEYDIMVKIATKDIHSLREFLTFKLGGIGGVTRTYTMVIVREYDIDNWRNKL</sequence>
<dbReference type="Proteomes" id="UP000053911">
    <property type="component" value="Unassembled WGS sequence"/>
</dbReference>
<evidence type="ECO:0000256" key="2">
    <source>
        <dbReference type="ARBA" id="ARBA00023125"/>
    </source>
</evidence>
<dbReference type="Gene3D" id="3.30.70.920">
    <property type="match status" value="1"/>
</dbReference>
<dbReference type="GO" id="GO:0043200">
    <property type="term" value="P:response to amino acid"/>
    <property type="evidence" value="ECO:0007669"/>
    <property type="project" value="TreeGrafter"/>
</dbReference>
<dbReference type="SUPFAM" id="SSF46785">
    <property type="entry name" value="Winged helix' DNA-binding domain"/>
    <property type="match status" value="1"/>
</dbReference>
<dbReference type="PANTHER" id="PTHR30154:SF34">
    <property type="entry name" value="TRANSCRIPTIONAL REGULATOR AZLB"/>
    <property type="match status" value="1"/>
</dbReference>
<accession>A0A124FF50</accession>
<dbReference type="InterPro" id="IPR019888">
    <property type="entry name" value="Tscrpt_reg_AsnC-like"/>
</dbReference>
<dbReference type="InterPro" id="IPR036390">
    <property type="entry name" value="WH_DNA-bd_sf"/>
</dbReference>
<dbReference type="InterPro" id="IPR019887">
    <property type="entry name" value="Tscrpt_reg_AsnC/Lrp_C"/>
</dbReference>
<dbReference type="EMBL" id="LGFD01000045">
    <property type="protein sequence ID" value="KUK16956.1"/>
    <property type="molecule type" value="Genomic_DNA"/>
</dbReference>
<protein>
    <submittedName>
        <fullName evidence="5">Transcriptional regulator</fullName>
    </submittedName>
</protein>
<comment type="caution">
    <text evidence="5">The sequence shown here is derived from an EMBL/GenBank/DDBJ whole genome shotgun (WGS) entry which is preliminary data.</text>
</comment>
<dbReference type="GO" id="GO:0043565">
    <property type="term" value="F:sequence-specific DNA binding"/>
    <property type="evidence" value="ECO:0007669"/>
    <property type="project" value="InterPro"/>
</dbReference>
<dbReference type="SUPFAM" id="SSF54909">
    <property type="entry name" value="Dimeric alpha+beta barrel"/>
    <property type="match status" value="1"/>
</dbReference>
<keyword evidence="2" id="KW-0238">DNA-binding</keyword>
<dbReference type="RefSeq" id="WP_052315934.1">
    <property type="nucleotide sequence ID" value="NZ_LGFD01000045.1"/>
</dbReference>
<name>A0A124FF50_9EURY</name>
<evidence type="ECO:0000256" key="3">
    <source>
        <dbReference type="ARBA" id="ARBA00023163"/>
    </source>
</evidence>
<dbReference type="PRINTS" id="PR00033">
    <property type="entry name" value="HTHASNC"/>
</dbReference>
<dbReference type="InterPro" id="IPR000485">
    <property type="entry name" value="AsnC-type_HTH_dom"/>
</dbReference>
<keyword evidence="1" id="KW-0805">Transcription regulation</keyword>
<dbReference type="GO" id="GO:0005829">
    <property type="term" value="C:cytosol"/>
    <property type="evidence" value="ECO:0007669"/>
    <property type="project" value="TreeGrafter"/>
</dbReference>
<dbReference type="InterPro" id="IPR011991">
    <property type="entry name" value="ArsR-like_HTH"/>
</dbReference>
<dbReference type="Pfam" id="PF01037">
    <property type="entry name" value="AsnC_trans_reg"/>
    <property type="match status" value="1"/>
</dbReference>
<evidence type="ECO:0000313" key="5">
    <source>
        <dbReference type="EMBL" id="KUK16956.1"/>
    </source>
</evidence>
<gene>
    <name evidence="5" type="ORF">XD54_1760</name>
</gene>
<evidence type="ECO:0000259" key="4">
    <source>
        <dbReference type="PROSITE" id="PS50956"/>
    </source>
</evidence>
<feature type="domain" description="HTH asnC-type" evidence="4">
    <location>
        <begin position="5"/>
        <end position="66"/>
    </location>
</feature>
<dbReference type="PANTHER" id="PTHR30154">
    <property type="entry name" value="LEUCINE-RESPONSIVE REGULATORY PROTEIN"/>
    <property type="match status" value="1"/>
</dbReference>
<reference evidence="6" key="1">
    <citation type="journal article" date="2015" name="MBio">
        <title>Genome-Resolved Metagenomic Analysis Reveals Roles for Candidate Phyla and Other Microbial Community Members in Biogeochemical Transformations in Oil Reservoirs.</title>
        <authorList>
            <person name="Hu P."/>
            <person name="Tom L."/>
            <person name="Singh A."/>
            <person name="Thomas B.C."/>
            <person name="Baker B.J."/>
            <person name="Piceno Y.M."/>
            <person name="Andersen G.L."/>
            <person name="Banfield J.F."/>
        </authorList>
    </citation>
    <scope>NUCLEOTIDE SEQUENCE [LARGE SCALE GENOMIC DNA]</scope>
</reference>
<keyword evidence="3" id="KW-0804">Transcription</keyword>
<dbReference type="CDD" id="cd00090">
    <property type="entry name" value="HTH_ARSR"/>
    <property type="match status" value="1"/>
</dbReference>